<dbReference type="RefSeq" id="WP_156538361.1">
    <property type="nucleotide sequence ID" value="NZ_JACXXJ020000004.1"/>
</dbReference>
<dbReference type="PANTHER" id="PTHR20883:SF48">
    <property type="entry name" value="ECTOINE DIOXYGENASE"/>
    <property type="match status" value="1"/>
</dbReference>
<dbReference type="InterPro" id="IPR008775">
    <property type="entry name" value="Phytyl_CoA_dOase-like"/>
</dbReference>
<keyword evidence="2" id="KW-0614">Plasmid</keyword>
<reference evidence="2" key="1">
    <citation type="submission" date="2020-11" db="EMBL/GenBank/DDBJ databases">
        <title>Agrobacterium vitis strain K377 genome.</title>
        <authorList>
            <person name="Xi H."/>
        </authorList>
    </citation>
    <scope>NUCLEOTIDE SEQUENCE</scope>
    <source>
        <strain evidence="2">K377</strain>
        <plasmid evidence="2">unnamed3</plasmid>
    </source>
</reference>
<name>A0AAE2R9M9_AGRVI</name>
<geneLocation type="plasmid" evidence="2">
    <name>unnamed3</name>
</geneLocation>
<evidence type="ECO:0000256" key="1">
    <source>
        <dbReference type="ARBA" id="ARBA00001954"/>
    </source>
</evidence>
<dbReference type="Pfam" id="PF05721">
    <property type="entry name" value="PhyH"/>
    <property type="match status" value="1"/>
</dbReference>
<accession>A0AAE2R9M9</accession>
<organism evidence="2 3">
    <name type="scientific">Agrobacterium vitis</name>
    <name type="common">Rhizobium vitis</name>
    <dbReference type="NCBI Taxonomy" id="373"/>
    <lineage>
        <taxon>Bacteria</taxon>
        <taxon>Pseudomonadati</taxon>
        <taxon>Pseudomonadota</taxon>
        <taxon>Alphaproteobacteria</taxon>
        <taxon>Hyphomicrobiales</taxon>
        <taxon>Rhizobiaceae</taxon>
        <taxon>Rhizobium/Agrobacterium group</taxon>
        <taxon>Agrobacterium</taxon>
    </lineage>
</organism>
<protein>
    <submittedName>
        <fullName evidence="2">Phytanoyl-CoA dioxygenase family protein</fullName>
    </submittedName>
</protein>
<dbReference type="AlphaFoldDB" id="A0AAE2R9M9"/>
<sequence length="288" mass="31905">MLSSEEIETYKANGFLLLPSILDAADIRRLMAAIDELLEYADRVADKQRIADYEPAEVGQKVPRRIFNPFEQHAAFREIATDQRIIDRVASLIGKNIGLQHSKLNMKAAKIGKAVEWHQDLTYFPHTNDDLVGVLIYLDEANLENGCLRVVPGQHGRYFDHTLPDGSFAGMITEDMSPASVGEPIPMEGGAGTVVMLHPLAPHYSAANISAKPRRLLIFEYRAADAFPIFNGEQVLHVESVTHHLCGEPAKFARFGGPAPAIWRPQGLPRSLFELQASSRKQLSQSAN</sequence>
<gene>
    <name evidence="2" type="ORF">IEI95_008740</name>
</gene>
<keyword evidence="2" id="KW-0560">Oxidoreductase</keyword>
<evidence type="ECO:0000313" key="3">
    <source>
        <dbReference type="Proteomes" id="UP000655037"/>
    </source>
</evidence>
<dbReference type="EMBL" id="JACXXJ020000004">
    <property type="protein sequence ID" value="MBF2714321.1"/>
    <property type="molecule type" value="Genomic_DNA"/>
</dbReference>
<dbReference type="PANTHER" id="PTHR20883">
    <property type="entry name" value="PHYTANOYL-COA DIOXYGENASE DOMAIN CONTAINING 1"/>
    <property type="match status" value="1"/>
</dbReference>
<dbReference type="SUPFAM" id="SSF51197">
    <property type="entry name" value="Clavaminate synthase-like"/>
    <property type="match status" value="1"/>
</dbReference>
<dbReference type="Gene3D" id="2.60.120.620">
    <property type="entry name" value="q2cbj1_9rhob like domain"/>
    <property type="match status" value="1"/>
</dbReference>
<keyword evidence="2" id="KW-0223">Dioxygenase</keyword>
<evidence type="ECO:0000313" key="2">
    <source>
        <dbReference type="EMBL" id="MBF2714321.1"/>
    </source>
</evidence>
<comment type="caution">
    <text evidence="2">The sequence shown here is derived from an EMBL/GenBank/DDBJ whole genome shotgun (WGS) entry which is preliminary data.</text>
</comment>
<dbReference type="Proteomes" id="UP000655037">
    <property type="component" value="Unassembled WGS sequence"/>
</dbReference>
<comment type="cofactor">
    <cofactor evidence="1">
        <name>Fe(2+)</name>
        <dbReference type="ChEBI" id="CHEBI:29033"/>
    </cofactor>
</comment>
<proteinExistence type="predicted"/>
<dbReference type="GO" id="GO:0005506">
    <property type="term" value="F:iron ion binding"/>
    <property type="evidence" value="ECO:0007669"/>
    <property type="project" value="UniProtKB-ARBA"/>
</dbReference>
<dbReference type="GO" id="GO:0016706">
    <property type="term" value="F:2-oxoglutarate-dependent dioxygenase activity"/>
    <property type="evidence" value="ECO:0007669"/>
    <property type="project" value="UniProtKB-ARBA"/>
</dbReference>